<evidence type="ECO:0000313" key="3">
    <source>
        <dbReference type="Proteomes" id="UP000199516"/>
    </source>
</evidence>
<proteinExistence type="inferred from homology"/>
<sequence>MNTLMIVGADRLGTITTRLKSLGFGEILHMDGRKTRMVRQGIPKEIDAVLILTDFINHNVAKKITEQAKERSIPVCYAKRSWCSIYQSLAQSKNMCKQCQFLQK</sequence>
<gene>
    <name evidence="2" type="ORF">SAMN05192532_10756</name>
</gene>
<comment type="similarity">
    <text evidence="1">Belongs to the UPF0751 family.</text>
</comment>
<keyword evidence="3" id="KW-1185">Reference proteome</keyword>
<protein>
    <recommendedName>
        <fullName evidence="4">Dihydroorotate dehydrogenase</fullName>
    </recommendedName>
</protein>
<dbReference type="PIRSF" id="PIRSF020408">
    <property type="entry name" value="UCP020408"/>
    <property type="match status" value="1"/>
</dbReference>
<dbReference type="RefSeq" id="WP_091663243.1">
    <property type="nucleotide sequence ID" value="NZ_FONT01000007.1"/>
</dbReference>
<dbReference type="Proteomes" id="UP000199516">
    <property type="component" value="Unassembled WGS sequence"/>
</dbReference>
<evidence type="ECO:0008006" key="4">
    <source>
        <dbReference type="Google" id="ProtNLM"/>
    </source>
</evidence>
<dbReference type="InterPro" id="IPR016772">
    <property type="entry name" value="UCP020408"/>
</dbReference>
<dbReference type="OrthoDB" id="5324142at2"/>
<dbReference type="Pfam" id="PF10087">
    <property type="entry name" value="DUF2325"/>
    <property type="match status" value="1"/>
</dbReference>
<dbReference type="EMBL" id="FONT01000007">
    <property type="protein sequence ID" value="SFE97287.1"/>
    <property type="molecule type" value="Genomic_DNA"/>
</dbReference>
<name>A0A1I2EXE3_9BACI</name>
<evidence type="ECO:0000256" key="1">
    <source>
        <dbReference type="ARBA" id="ARBA00007189"/>
    </source>
</evidence>
<evidence type="ECO:0000313" key="2">
    <source>
        <dbReference type="EMBL" id="SFE97287.1"/>
    </source>
</evidence>
<organism evidence="2 3">
    <name type="scientific">Alteribacillus iranensis</name>
    <dbReference type="NCBI Taxonomy" id="930128"/>
    <lineage>
        <taxon>Bacteria</taxon>
        <taxon>Bacillati</taxon>
        <taxon>Bacillota</taxon>
        <taxon>Bacilli</taxon>
        <taxon>Bacillales</taxon>
        <taxon>Bacillaceae</taxon>
        <taxon>Alteribacillus</taxon>
    </lineage>
</organism>
<dbReference type="STRING" id="930128.SAMN05192532_10756"/>
<accession>A0A1I2EXE3</accession>
<reference evidence="2 3" key="1">
    <citation type="submission" date="2016-10" db="EMBL/GenBank/DDBJ databases">
        <authorList>
            <person name="de Groot N.N."/>
        </authorList>
    </citation>
    <scope>NUCLEOTIDE SEQUENCE [LARGE SCALE GENOMIC DNA]</scope>
    <source>
        <strain evidence="2 3">DSM 23995</strain>
    </source>
</reference>
<dbReference type="AlphaFoldDB" id="A0A1I2EXE3"/>